<gene>
    <name evidence="2" type="ORF">MM415A01957_0004</name>
</gene>
<sequence length="58" mass="6799">MATISKGNPYTHSESERTSKAGHGQECDWCGQKPEVLYRYNRGRGWFCNLSCWKCYNY</sequence>
<feature type="compositionally biased region" description="Polar residues" evidence="1">
    <location>
        <begin position="1"/>
        <end position="12"/>
    </location>
</feature>
<dbReference type="AlphaFoldDB" id="A0A6M3JXK5"/>
<organism evidence="2">
    <name type="scientific">viral metagenome</name>
    <dbReference type="NCBI Taxonomy" id="1070528"/>
    <lineage>
        <taxon>unclassified sequences</taxon>
        <taxon>metagenomes</taxon>
        <taxon>organismal metagenomes</taxon>
    </lineage>
</organism>
<evidence type="ECO:0000256" key="1">
    <source>
        <dbReference type="SAM" id="MobiDB-lite"/>
    </source>
</evidence>
<reference evidence="2" key="1">
    <citation type="submission" date="2020-03" db="EMBL/GenBank/DDBJ databases">
        <title>The deep terrestrial virosphere.</title>
        <authorList>
            <person name="Holmfeldt K."/>
            <person name="Nilsson E."/>
            <person name="Simone D."/>
            <person name="Lopez-Fernandez M."/>
            <person name="Wu X."/>
            <person name="de Brujin I."/>
            <person name="Lundin D."/>
            <person name="Andersson A."/>
            <person name="Bertilsson S."/>
            <person name="Dopson M."/>
        </authorList>
    </citation>
    <scope>NUCLEOTIDE SEQUENCE</scope>
    <source>
        <strain evidence="2">MM415A01957</strain>
    </source>
</reference>
<name>A0A6M3JXK5_9ZZZZ</name>
<evidence type="ECO:0000313" key="2">
    <source>
        <dbReference type="EMBL" id="QJA74624.1"/>
    </source>
</evidence>
<proteinExistence type="predicted"/>
<accession>A0A6M3JXK5</accession>
<dbReference type="EMBL" id="MT142110">
    <property type="protein sequence ID" value="QJA74624.1"/>
    <property type="molecule type" value="Genomic_DNA"/>
</dbReference>
<feature type="compositionally biased region" description="Basic and acidic residues" evidence="1">
    <location>
        <begin position="13"/>
        <end position="26"/>
    </location>
</feature>
<protein>
    <submittedName>
        <fullName evidence="2">Uncharacterized protein</fullName>
    </submittedName>
</protein>
<feature type="region of interest" description="Disordered" evidence="1">
    <location>
        <begin position="1"/>
        <end position="26"/>
    </location>
</feature>